<organism evidence="2 3">
    <name type="scientific">Opisthorchis felineus</name>
    <dbReference type="NCBI Taxonomy" id="147828"/>
    <lineage>
        <taxon>Eukaryota</taxon>
        <taxon>Metazoa</taxon>
        <taxon>Spiralia</taxon>
        <taxon>Lophotrochozoa</taxon>
        <taxon>Platyhelminthes</taxon>
        <taxon>Trematoda</taxon>
        <taxon>Digenea</taxon>
        <taxon>Opisthorchiida</taxon>
        <taxon>Opisthorchiata</taxon>
        <taxon>Opisthorchiidae</taxon>
        <taxon>Opisthorchis</taxon>
    </lineage>
</organism>
<dbReference type="Proteomes" id="UP000308267">
    <property type="component" value="Unassembled WGS sequence"/>
</dbReference>
<reference evidence="2 3" key="1">
    <citation type="journal article" date="2019" name="BMC Genomics">
        <title>New insights from Opisthorchis felineus genome: update on genomics of the epidemiologically important liver flukes.</title>
        <authorList>
            <person name="Ershov N.I."/>
            <person name="Mordvinov V.A."/>
            <person name="Prokhortchouk E.B."/>
            <person name="Pakharukova M.Y."/>
            <person name="Gunbin K.V."/>
            <person name="Ustyantsev K."/>
            <person name="Genaev M.A."/>
            <person name="Blinov A.G."/>
            <person name="Mazur A."/>
            <person name="Boulygina E."/>
            <person name="Tsygankova S."/>
            <person name="Khrameeva E."/>
            <person name="Chekanov N."/>
            <person name="Fan G."/>
            <person name="Xiao A."/>
            <person name="Zhang H."/>
            <person name="Xu X."/>
            <person name="Yang H."/>
            <person name="Solovyev V."/>
            <person name="Lee S.M."/>
            <person name="Liu X."/>
            <person name="Afonnikov D.A."/>
            <person name="Skryabin K.G."/>
        </authorList>
    </citation>
    <scope>NUCLEOTIDE SEQUENCE [LARGE SCALE GENOMIC DNA]</scope>
    <source>
        <strain evidence="2">AK-0245</strain>
        <tissue evidence="2">Whole organism</tissue>
    </source>
</reference>
<feature type="compositionally biased region" description="Polar residues" evidence="1">
    <location>
        <begin position="71"/>
        <end position="83"/>
    </location>
</feature>
<name>A0A4S2LZZ9_OPIFE</name>
<proteinExistence type="predicted"/>
<feature type="non-terminal residue" evidence="2">
    <location>
        <position position="116"/>
    </location>
</feature>
<dbReference type="Pfam" id="PF10154">
    <property type="entry name" value="Fy-3"/>
    <property type="match status" value="1"/>
</dbReference>
<sequence>MQGTHIRNRELVESQWNSCISELRRIERRGLRAFLMSIEERRSSAGTGYEPTTPPVIYTMAELPGTKGHPKTSQRTTAELHNEPWSQSFTVQLGRQLRTTCNFSLIWPDPMSLLNN</sequence>
<dbReference type="STRING" id="147828.A0A4S2LZZ9"/>
<dbReference type="OrthoDB" id="415359at2759"/>
<gene>
    <name evidence="2" type="ORF">CRM22_004798</name>
</gene>
<protein>
    <submittedName>
        <fullName evidence="2">Uncharacterized protein</fullName>
    </submittedName>
</protein>
<comment type="caution">
    <text evidence="2">The sequence shown here is derived from an EMBL/GenBank/DDBJ whole genome shotgun (WGS) entry which is preliminary data.</text>
</comment>
<keyword evidence="3" id="KW-1185">Reference proteome</keyword>
<dbReference type="InterPro" id="IPR019311">
    <property type="entry name" value="Fy-3"/>
</dbReference>
<accession>A0A4S2LZZ9</accession>
<feature type="region of interest" description="Disordered" evidence="1">
    <location>
        <begin position="64"/>
        <end position="83"/>
    </location>
</feature>
<evidence type="ECO:0000313" key="3">
    <source>
        <dbReference type="Proteomes" id="UP000308267"/>
    </source>
</evidence>
<dbReference type="EMBL" id="SJOL01006416">
    <property type="protein sequence ID" value="TGZ67459.1"/>
    <property type="molecule type" value="Genomic_DNA"/>
</dbReference>
<dbReference type="AlphaFoldDB" id="A0A4S2LZZ9"/>
<evidence type="ECO:0000313" key="2">
    <source>
        <dbReference type="EMBL" id="TGZ67459.1"/>
    </source>
</evidence>
<evidence type="ECO:0000256" key="1">
    <source>
        <dbReference type="SAM" id="MobiDB-lite"/>
    </source>
</evidence>